<dbReference type="SMART" id="SM00530">
    <property type="entry name" value="HTH_XRE"/>
    <property type="match status" value="1"/>
</dbReference>
<sequence length="97" mass="11040">MDMYNPPHPGAVIKDILENVPMTLAEFAAHIGVSRNSLSRVLNERAAVTPAMSIKIAEAFSQEQTDIWFKMQNKYDFWQAKQVRRKKVRPVPVDKAA</sequence>
<reference evidence="3" key="2">
    <citation type="submission" date="2020-09" db="EMBL/GenBank/DDBJ databases">
        <authorList>
            <person name="Sun Q."/>
            <person name="Zhou Y."/>
        </authorList>
    </citation>
    <scope>NUCLEOTIDE SEQUENCE</scope>
    <source>
        <strain evidence="3">CGMCC 1.12997</strain>
    </source>
</reference>
<evidence type="ECO:0000259" key="2">
    <source>
        <dbReference type="PROSITE" id="PS50943"/>
    </source>
</evidence>
<accession>A0A917MAY6</accession>
<dbReference type="Pfam" id="PF01381">
    <property type="entry name" value="HTH_3"/>
    <property type="match status" value="1"/>
</dbReference>
<dbReference type="EMBL" id="BMGT01000003">
    <property type="protein sequence ID" value="GGG86159.1"/>
    <property type="molecule type" value="Genomic_DNA"/>
</dbReference>
<keyword evidence="4" id="KW-1185">Reference proteome</keyword>
<comment type="caution">
    <text evidence="3">The sequence shown here is derived from an EMBL/GenBank/DDBJ whole genome shotgun (WGS) entry which is preliminary data.</text>
</comment>
<dbReference type="SUPFAM" id="SSF47413">
    <property type="entry name" value="lambda repressor-like DNA-binding domains"/>
    <property type="match status" value="1"/>
</dbReference>
<evidence type="ECO:0000256" key="1">
    <source>
        <dbReference type="ARBA" id="ARBA00023125"/>
    </source>
</evidence>
<dbReference type="AlphaFoldDB" id="A0A917MAY6"/>
<name>A0A917MAY6_9BACT</name>
<dbReference type="PROSITE" id="PS50943">
    <property type="entry name" value="HTH_CROC1"/>
    <property type="match status" value="1"/>
</dbReference>
<dbReference type="NCBIfam" id="TIGR02607">
    <property type="entry name" value="antidote_HigA"/>
    <property type="match status" value="1"/>
</dbReference>
<keyword evidence="1" id="KW-0238">DNA-binding</keyword>
<protein>
    <submittedName>
        <fullName evidence="3">Transcriptional regulator</fullName>
    </submittedName>
</protein>
<dbReference type="InterPro" id="IPR013430">
    <property type="entry name" value="Toxin_antidote_HigA"/>
</dbReference>
<dbReference type="PANTHER" id="PTHR36924:SF1">
    <property type="entry name" value="ANTITOXIN HIGA-1"/>
    <property type="match status" value="1"/>
</dbReference>
<dbReference type="PANTHER" id="PTHR36924">
    <property type="entry name" value="ANTITOXIN HIGA-1"/>
    <property type="match status" value="1"/>
</dbReference>
<evidence type="ECO:0000313" key="3">
    <source>
        <dbReference type="EMBL" id="GGG86159.1"/>
    </source>
</evidence>
<gene>
    <name evidence="3" type="ORF">GCM10011585_32610</name>
</gene>
<reference evidence="3" key="1">
    <citation type="journal article" date="2014" name="Int. J. Syst. Evol. Microbiol.">
        <title>Complete genome sequence of Corynebacterium casei LMG S-19264T (=DSM 44701T), isolated from a smear-ripened cheese.</title>
        <authorList>
            <consortium name="US DOE Joint Genome Institute (JGI-PGF)"/>
            <person name="Walter F."/>
            <person name="Albersmeier A."/>
            <person name="Kalinowski J."/>
            <person name="Ruckert C."/>
        </authorList>
    </citation>
    <scope>NUCLEOTIDE SEQUENCE</scope>
    <source>
        <strain evidence="3">CGMCC 1.12997</strain>
    </source>
</reference>
<proteinExistence type="predicted"/>
<dbReference type="Gene3D" id="1.10.260.40">
    <property type="entry name" value="lambda repressor-like DNA-binding domains"/>
    <property type="match status" value="1"/>
</dbReference>
<evidence type="ECO:0000313" key="4">
    <source>
        <dbReference type="Proteomes" id="UP000647241"/>
    </source>
</evidence>
<organism evidence="3 4">
    <name type="scientific">Edaphobacter dinghuensis</name>
    <dbReference type="NCBI Taxonomy" id="1560005"/>
    <lineage>
        <taxon>Bacteria</taxon>
        <taxon>Pseudomonadati</taxon>
        <taxon>Acidobacteriota</taxon>
        <taxon>Terriglobia</taxon>
        <taxon>Terriglobales</taxon>
        <taxon>Acidobacteriaceae</taxon>
        <taxon>Edaphobacter</taxon>
    </lineage>
</organism>
<dbReference type="GO" id="GO:0003677">
    <property type="term" value="F:DNA binding"/>
    <property type="evidence" value="ECO:0007669"/>
    <property type="project" value="UniProtKB-KW"/>
</dbReference>
<dbReference type="Proteomes" id="UP000647241">
    <property type="component" value="Unassembled WGS sequence"/>
</dbReference>
<dbReference type="RefSeq" id="WP_188555198.1">
    <property type="nucleotide sequence ID" value="NZ_BMGT01000003.1"/>
</dbReference>
<dbReference type="CDD" id="cd00093">
    <property type="entry name" value="HTH_XRE"/>
    <property type="match status" value="1"/>
</dbReference>
<dbReference type="InterPro" id="IPR010982">
    <property type="entry name" value="Lambda_DNA-bd_dom_sf"/>
</dbReference>
<feature type="domain" description="HTH cro/C1-type" evidence="2">
    <location>
        <begin position="22"/>
        <end position="67"/>
    </location>
</feature>
<dbReference type="InterPro" id="IPR001387">
    <property type="entry name" value="Cro/C1-type_HTH"/>
</dbReference>